<dbReference type="EMBL" id="JAGTJJ010000030">
    <property type="protein sequence ID" value="MDC3985571.1"/>
    <property type="molecule type" value="Genomic_DNA"/>
</dbReference>
<comment type="caution">
    <text evidence="3">The sequence shown here is derived from an EMBL/GenBank/DDBJ whole genome shotgun (WGS) entry which is preliminary data.</text>
</comment>
<evidence type="ECO:0000313" key="4">
    <source>
        <dbReference type="Proteomes" id="UP001151081"/>
    </source>
</evidence>
<dbReference type="RefSeq" id="WP_272421778.1">
    <property type="nucleotide sequence ID" value="NZ_JAGTJJ010000030.1"/>
</dbReference>
<dbReference type="AlphaFoldDB" id="A0A9X3XCM6"/>
<protein>
    <submittedName>
        <fullName evidence="3">Uncharacterized protein</fullName>
    </submittedName>
</protein>
<evidence type="ECO:0000313" key="3">
    <source>
        <dbReference type="EMBL" id="MDC3985571.1"/>
    </source>
</evidence>
<feature type="signal peptide" evidence="2">
    <location>
        <begin position="1"/>
        <end position="18"/>
    </location>
</feature>
<keyword evidence="2" id="KW-0732">Signal</keyword>
<reference evidence="3 4" key="1">
    <citation type="submission" date="2021-04" db="EMBL/GenBank/DDBJ databases">
        <title>Genome analysis of Polyangium sp.</title>
        <authorList>
            <person name="Li Y."/>
            <person name="Wang J."/>
        </authorList>
    </citation>
    <scope>NUCLEOTIDE SEQUENCE [LARGE SCALE GENOMIC DNA]</scope>
    <source>
        <strain evidence="3 4">SDU14</strain>
    </source>
</reference>
<evidence type="ECO:0000256" key="1">
    <source>
        <dbReference type="SAM" id="MobiDB-lite"/>
    </source>
</evidence>
<dbReference type="Proteomes" id="UP001151081">
    <property type="component" value="Unassembled WGS sequence"/>
</dbReference>
<dbReference type="PROSITE" id="PS51257">
    <property type="entry name" value="PROKAR_LIPOPROTEIN"/>
    <property type="match status" value="1"/>
</dbReference>
<evidence type="ECO:0000256" key="2">
    <source>
        <dbReference type="SAM" id="SignalP"/>
    </source>
</evidence>
<proteinExistence type="predicted"/>
<sequence length="295" mass="31288">MKHRIHNVLVGAMGLASAAFFAFSGASCSQPTIQCIASHFAFFAKYELVSGDEACLGLKGEEIGMSTYLAPNADKTLANYDDRSIAIQSTTLGEIARAREGAGYDLGKDKAYAFGKYTTAPDANNICYAGGANGTAALASADMNVEEFDTGEVDEMGNPVILPAMHLQQEWRNVKVYVTAGVPGTQAVGEMVFRDVMAGCEATYKFIGLSPSVYCGKDVHTDDDNNPETPSDNDDADPAKKDTPMVVPEPLYCDPKAHPDLGIEVGSGINPDFPVACDPETLHCTLTGDPLTGRP</sequence>
<name>A0A9X3XCM6_9BACT</name>
<keyword evidence="4" id="KW-1185">Reference proteome</keyword>
<organism evidence="3 4">
    <name type="scientific">Polyangium jinanense</name>
    <dbReference type="NCBI Taxonomy" id="2829994"/>
    <lineage>
        <taxon>Bacteria</taxon>
        <taxon>Pseudomonadati</taxon>
        <taxon>Myxococcota</taxon>
        <taxon>Polyangia</taxon>
        <taxon>Polyangiales</taxon>
        <taxon>Polyangiaceae</taxon>
        <taxon>Polyangium</taxon>
    </lineage>
</organism>
<accession>A0A9X3XCM6</accession>
<feature type="region of interest" description="Disordered" evidence="1">
    <location>
        <begin position="218"/>
        <end position="247"/>
    </location>
</feature>
<gene>
    <name evidence="3" type="ORF">KEG57_34145</name>
</gene>
<feature type="chain" id="PRO_5040839840" evidence="2">
    <location>
        <begin position="19"/>
        <end position="295"/>
    </location>
</feature>